<evidence type="ECO:0000313" key="2">
    <source>
        <dbReference type="EMBL" id="NEV64571.1"/>
    </source>
</evidence>
<dbReference type="PANTHER" id="PTHR36302">
    <property type="entry name" value="BLR7088 PROTEIN"/>
    <property type="match status" value="1"/>
</dbReference>
<keyword evidence="3" id="KW-1185">Reference proteome</keyword>
<dbReference type="Pfam" id="PF04314">
    <property type="entry name" value="PCuAC"/>
    <property type="match status" value="1"/>
</dbReference>
<evidence type="ECO:0000313" key="3">
    <source>
        <dbReference type="Proteomes" id="UP000483379"/>
    </source>
</evidence>
<dbReference type="RefSeq" id="WP_164455433.1">
    <property type="nucleotide sequence ID" value="NZ_JAAIJQ010000098.1"/>
</dbReference>
<feature type="chain" id="PRO_5027088992" evidence="1">
    <location>
        <begin position="24"/>
        <end position="161"/>
    </location>
</feature>
<feature type="signal peptide" evidence="1">
    <location>
        <begin position="1"/>
        <end position="23"/>
    </location>
</feature>
<evidence type="ECO:0000256" key="1">
    <source>
        <dbReference type="SAM" id="SignalP"/>
    </source>
</evidence>
<sequence length="161" mass="16512">MSGLLRAKYVAVFSAIAVLAATACSPSDGKASGQVKIVDAWTMATPPGANVGAGYMRILNEGSASVRLVGGETPTSATVEIHRMSMDNGVMRMQPANEGLEIAAGASVELKPGGYHLMLIGLKAPFAEGASVPLTLVFEGDLRVKTTLAVRAMGGGGHEQQ</sequence>
<accession>A0A6M0K5J7</accession>
<dbReference type="InterPro" id="IPR007410">
    <property type="entry name" value="LpqE-like"/>
</dbReference>
<dbReference type="AlphaFoldDB" id="A0A6M0K5J7"/>
<dbReference type="Proteomes" id="UP000483379">
    <property type="component" value="Unassembled WGS sequence"/>
</dbReference>
<reference evidence="2 3" key="1">
    <citation type="submission" date="2020-02" db="EMBL/GenBank/DDBJ databases">
        <title>Genome sequences of Thiorhodococcus mannitoliphagus and Thiorhodococcus minor, purple sulfur photosynthetic bacteria in the gammaproteobacterial family, Chromatiaceae.</title>
        <authorList>
            <person name="Aviles F.A."/>
            <person name="Meyer T.E."/>
            <person name="Kyndt J.A."/>
        </authorList>
    </citation>
    <scope>NUCLEOTIDE SEQUENCE [LARGE SCALE GENOMIC DNA]</scope>
    <source>
        <strain evidence="2 3">DSM 11518</strain>
    </source>
</reference>
<dbReference type="SUPFAM" id="SSF110087">
    <property type="entry name" value="DR1885-like metal-binding protein"/>
    <property type="match status" value="1"/>
</dbReference>
<dbReference type="InterPro" id="IPR036182">
    <property type="entry name" value="PCuAC_sf"/>
</dbReference>
<dbReference type="Gene3D" id="2.60.40.1890">
    <property type="entry name" value="PCu(A)C copper chaperone"/>
    <property type="match status" value="1"/>
</dbReference>
<dbReference type="EMBL" id="JAAIJQ010000098">
    <property type="protein sequence ID" value="NEV64571.1"/>
    <property type="molecule type" value="Genomic_DNA"/>
</dbReference>
<dbReference type="InterPro" id="IPR058248">
    <property type="entry name" value="Lxx211020-like"/>
</dbReference>
<keyword evidence="1" id="KW-0732">Signal</keyword>
<protein>
    <submittedName>
        <fullName evidence="2">Copper chaperone PCu(A)C</fullName>
    </submittedName>
</protein>
<name>A0A6M0K5J7_9GAMM</name>
<comment type="caution">
    <text evidence="2">The sequence shown here is derived from an EMBL/GenBank/DDBJ whole genome shotgun (WGS) entry which is preliminary data.</text>
</comment>
<gene>
    <name evidence="2" type="ORF">G3446_22325</name>
</gene>
<dbReference type="PROSITE" id="PS51257">
    <property type="entry name" value="PROKAR_LIPOPROTEIN"/>
    <property type="match status" value="1"/>
</dbReference>
<dbReference type="PANTHER" id="PTHR36302:SF1">
    <property type="entry name" value="COPPER CHAPERONE PCU(A)C"/>
    <property type="match status" value="1"/>
</dbReference>
<proteinExistence type="predicted"/>
<organism evidence="2 3">
    <name type="scientific">Thiorhodococcus minor</name>
    <dbReference type="NCBI Taxonomy" id="57489"/>
    <lineage>
        <taxon>Bacteria</taxon>
        <taxon>Pseudomonadati</taxon>
        <taxon>Pseudomonadota</taxon>
        <taxon>Gammaproteobacteria</taxon>
        <taxon>Chromatiales</taxon>
        <taxon>Chromatiaceae</taxon>
        <taxon>Thiorhodococcus</taxon>
    </lineage>
</organism>